<feature type="domain" description="Metallo-beta-lactamase" evidence="2">
    <location>
        <begin position="44"/>
        <end position="229"/>
    </location>
</feature>
<gene>
    <name evidence="3" type="ORF">SAMN04488518_102375</name>
</gene>
<organism evidence="3 4">
    <name type="scientific">Pseudovibrio ascidiaceicola</name>
    <dbReference type="NCBI Taxonomy" id="285279"/>
    <lineage>
        <taxon>Bacteria</taxon>
        <taxon>Pseudomonadati</taxon>
        <taxon>Pseudomonadota</taxon>
        <taxon>Alphaproteobacteria</taxon>
        <taxon>Hyphomicrobiales</taxon>
        <taxon>Stappiaceae</taxon>
        <taxon>Pseudovibrio</taxon>
    </lineage>
</organism>
<dbReference type="InterPro" id="IPR050855">
    <property type="entry name" value="NDM-1-like"/>
</dbReference>
<reference evidence="3 4" key="1">
    <citation type="submission" date="2016-10" db="EMBL/GenBank/DDBJ databases">
        <authorList>
            <person name="Varghese N."/>
            <person name="Submissions S."/>
        </authorList>
    </citation>
    <scope>NUCLEOTIDE SEQUENCE [LARGE SCALE GENOMIC DNA]</scope>
    <source>
        <strain evidence="3 4">DSM 16392</strain>
    </source>
</reference>
<keyword evidence="4" id="KW-1185">Reference proteome</keyword>
<protein>
    <submittedName>
        <fullName evidence="3">Glyoxylase, beta-lactamase superfamily II</fullName>
    </submittedName>
</protein>
<feature type="signal peptide" evidence="1">
    <location>
        <begin position="1"/>
        <end position="24"/>
    </location>
</feature>
<dbReference type="EMBL" id="FOSK01000002">
    <property type="protein sequence ID" value="SFK14563.1"/>
    <property type="molecule type" value="Genomic_DNA"/>
</dbReference>
<dbReference type="SUPFAM" id="SSF56281">
    <property type="entry name" value="Metallo-hydrolase/oxidoreductase"/>
    <property type="match status" value="1"/>
</dbReference>
<dbReference type="Pfam" id="PF00753">
    <property type="entry name" value="Lactamase_B"/>
    <property type="match status" value="1"/>
</dbReference>
<evidence type="ECO:0000313" key="3">
    <source>
        <dbReference type="EMBL" id="SFK14563.1"/>
    </source>
</evidence>
<feature type="chain" id="PRO_5047432944" evidence="1">
    <location>
        <begin position="25"/>
        <end position="300"/>
    </location>
</feature>
<accession>A0A1I3X4N0</accession>
<evidence type="ECO:0000256" key="1">
    <source>
        <dbReference type="SAM" id="SignalP"/>
    </source>
</evidence>
<dbReference type="InterPro" id="IPR036866">
    <property type="entry name" value="RibonucZ/Hydroxyglut_hydro"/>
</dbReference>
<dbReference type="PANTHER" id="PTHR42951:SF14">
    <property type="entry name" value="METALLO-BETA-LACTAMASE SUPERFAMILY PROTEIN"/>
    <property type="match status" value="1"/>
</dbReference>
<proteinExistence type="predicted"/>
<dbReference type="SMART" id="SM00849">
    <property type="entry name" value="Lactamase_B"/>
    <property type="match status" value="1"/>
</dbReference>
<keyword evidence="1" id="KW-0732">Signal</keyword>
<name>A0A1I3X4N0_9HYPH</name>
<dbReference type="Gene3D" id="3.60.15.10">
    <property type="entry name" value="Ribonuclease Z/Hydroxyacylglutathione hydrolase-like"/>
    <property type="match status" value="1"/>
</dbReference>
<comment type="caution">
    <text evidence="3">The sequence shown here is derived from an EMBL/GenBank/DDBJ whole genome shotgun (WGS) entry which is preliminary data.</text>
</comment>
<evidence type="ECO:0000259" key="2">
    <source>
        <dbReference type="SMART" id="SM00849"/>
    </source>
</evidence>
<evidence type="ECO:0000313" key="4">
    <source>
        <dbReference type="Proteomes" id="UP000199598"/>
    </source>
</evidence>
<dbReference type="InterPro" id="IPR001279">
    <property type="entry name" value="Metallo-B-lactamas"/>
</dbReference>
<dbReference type="PANTHER" id="PTHR42951">
    <property type="entry name" value="METALLO-BETA-LACTAMASE DOMAIN-CONTAINING"/>
    <property type="match status" value="1"/>
</dbReference>
<dbReference type="Proteomes" id="UP000199598">
    <property type="component" value="Unassembled WGS sequence"/>
</dbReference>
<sequence length="300" mass="32452">MIKSLALAASLAATATLAPVATYAQDTTALTFEVYNPGDEGLFPVTSTLIEGPSEAVLVDAQFQRGDAQNLISIVKESGKTLTAIYISHGDPDYYFGLDVLRAAFPDAKIIATQPTVEKIKATIEGKFAFWGPILKEDAPQDLVIPEAIGGNELKVDGTPIEIFGLEEHDPSHTSLWVPSERTVLGGVLVFDNSHIWQADNPTSEKREDWQKSLDDLLALNPKRVIPGHFMGKTNSQTVGSIAFTKAYIAAVEKNAALAKNSEELVALMKAEFPALEERRTSDLALGAKVVMGEMKWPAE</sequence>
<dbReference type="CDD" id="cd07739">
    <property type="entry name" value="metallo-hydrolase-like_MBL-fold"/>
    <property type="match status" value="1"/>
</dbReference>
<dbReference type="RefSeq" id="WP_093517627.1">
    <property type="nucleotide sequence ID" value="NZ_FOSK01000002.1"/>
</dbReference>